<feature type="non-terminal residue" evidence="2">
    <location>
        <position position="1"/>
    </location>
</feature>
<name>A0AAW6XZG1_GARVA</name>
<organism evidence="2 3">
    <name type="scientific">Gardnerella vaginalis</name>
    <dbReference type="NCBI Taxonomy" id="2702"/>
    <lineage>
        <taxon>Bacteria</taxon>
        <taxon>Bacillati</taxon>
        <taxon>Actinomycetota</taxon>
        <taxon>Actinomycetes</taxon>
        <taxon>Bifidobacteriales</taxon>
        <taxon>Bifidobacteriaceae</taxon>
        <taxon>Gardnerella</taxon>
    </lineage>
</organism>
<gene>
    <name evidence="2" type="ORF">QP372_07180</name>
</gene>
<evidence type="ECO:0000313" key="3">
    <source>
        <dbReference type="Proteomes" id="UP001237784"/>
    </source>
</evidence>
<proteinExistence type="predicted"/>
<dbReference type="RefSeq" id="WP_285085443.1">
    <property type="nucleotide sequence ID" value="NZ_JASOME010000059.1"/>
</dbReference>
<dbReference type="InterPro" id="IPR010090">
    <property type="entry name" value="Phage_tape_meas"/>
</dbReference>
<accession>A0AAW6XZG1</accession>
<evidence type="ECO:0000259" key="1">
    <source>
        <dbReference type="Pfam" id="PF10145"/>
    </source>
</evidence>
<dbReference type="Pfam" id="PF10145">
    <property type="entry name" value="PhageMin_Tail"/>
    <property type="match status" value="1"/>
</dbReference>
<evidence type="ECO:0000313" key="2">
    <source>
        <dbReference type="EMBL" id="MDK7064278.1"/>
    </source>
</evidence>
<feature type="domain" description="Phage tail tape measure protein" evidence="1">
    <location>
        <begin position="2"/>
        <end position="113"/>
    </location>
</feature>
<protein>
    <submittedName>
        <fullName evidence="2">Phage tail tape measure protein</fullName>
    </submittedName>
</protein>
<sequence length="118" mass="12004">STAVDNTQKVVAAFGLKAQDAGALLDTMNSVGQRTGVSMDTLAKTMVTNSASLQQLGFSASDAANFLGNVEMSGADTSQVMTALTKALAAATAKGTPMKQALEDIQNSMVNAKSDTEG</sequence>
<feature type="non-terminal residue" evidence="2">
    <location>
        <position position="118"/>
    </location>
</feature>
<dbReference type="EMBL" id="JASOME010000059">
    <property type="protein sequence ID" value="MDK7064278.1"/>
    <property type="molecule type" value="Genomic_DNA"/>
</dbReference>
<reference evidence="2" key="1">
    <citation type="submission" date="2023-05" db="EMBL/GenBank/DDBJ databases">
        <title>Cataloging the Phylogenetic Diversity of Human Bladder Bacteria.</title>
        <authorList>
            <person name="Du J."/>
        </authorList>
    </citation>
    <scope>NUCLEOTIDE SEQUENCE</scope>
    <source>
        <strain evidence="2">UMB6789</strain>
    </source>
</reference>
<comment type="caution">
    <text evidence="2">The sequence shown here is derived from an EMBL/GenBank/DDBJ whole genome shotgun (WGS) entry which is preliminary data.</text>
</comment>
<dbReference type="AlphaFoldDB" id="A0AAW6XZG1"/>
<dbReference type="Proteomes" id="UP001237784">
    <property type="component" value="Unassembled WGS sequence"/>
</dbReference>